<name>A0A0L0UU54_9BASI</name>
<dbReference type="InterPro" id="IPR035992">
    <property type="entry name" value="Ricin_B-like_lectins"/>
</dbReference>
<evidence type="ECO:0000256" key="1">
    <source>
        <dbReference type="SAM" id="MobiDB-lite"/>
    </source>
</evidence>
<dbReference type="Proteomes" id="UP000054564">
    <property type="component" value="Unassembled WGS sequence"/>
</dbReference>
<dbReference type="SUPFAM" id="SSF50370">
    <property type="entry name" value="Ricin B-like lectins"/>
    <property type="match status" value="1"/>
</dbReference>
<organism evidence="2 3">
    <name type="scientific">Puccinia striiformis f. sp. tritici PST-78</name>
    <dbReference type="NCBI Taxonomy" id="1165861"/>
    <lineage>
        <taxon>Eukaryota</taxon>
        <taxon>Fungi</taxon>
        <taxon>Dikarya</taxon>
        <taxon>Basidiomycota</taxon>
        <taxon>Pucciniomycotina</taxon>
        <taxon>Pucciniomycetes</taxon>
        <taxon>Pucciniales</taxon>
        <taxon>Pucciniaceae</taxon>
        <taxon>Puccinia</taxon>
    </lineage>
</organism>
<comment type="caution">
    <text evidence="2">The sequence shown here is derived from an EMBL/GenBank/DDBJ whole genome shotgun (WGS) entry which is preliminary data.</text>
</comment>
<evidence type="ECO:0000313" key="3">
    <source>
        <dbReference type="Proteomes" id="UP000054564"/>
    </source>
</evidence>
<dbReference type="EMBL" id="AJIL01000251">
    <property type="protein sequence ID" value="KNE90555.1"/>
    <property type="molecule type" value="Genomic_DNA"/>
</dbReference>
<dbReference type="AlphaFoldDB" id="A0A0L0UU54"/>
<dbReference type="EMBL" id="AJIL01000251">
    <property type="protein sequence ID" value="KNE90554.1"/>
    <property type="molecule type" value="Genomic_DNA"/>
</dbReference>
<dbReference type="OrthoDB" id="9895617at2759"/>
<dbReference type="STRING" id="1165861.A0A0L0UU54"/>
<reference evidence="3" key="2">
    <citation type="submission" date="2014-03" db="EMBL/GenBank/DDBJ databases">
        <title>The Genome Sequence of Puccinia striiformis f. sp. tritici PST-78.</title>
        <authorList>
            <consortium name="The Broad Institute Genome Sequencing Platform"/>
            <person name="Cuomo C."/>
            <person name="Hulbert S."/>
            <person name="Chen X."/>
            <person name="Walker B."/>
            <person name="Young S.K."/>
            <person name="Zeng Q."/>
            <person name="Gargeya S."/>
            <person name="Fitzgerald M."/>
            <person name="Haas B."/>
            <person name="Abouelleil A."/>
            <person name="Alvarado L."/>
            <person name="Arachchi H.M."/>
            <person name="Berlin A.M."/>
            <person name="Chapman S.B."/>
            <person name="Goldberg J."/>
            <person name="Griggs A."/>
            <person name="Gujja S."/>
            <person name="Hansen M."/>
            <person name="Howarth C."/>
            <person name="Imamovic A."/>
            <person name="Larimer J."/>
            <person name="McCowan C."/>
            <person name="Montmayeur A."/>
            <person name="Murphy C."/>
            <person name="Neiman D."/>
            <person name="Pearson M."/>
            <person name="Priest M."/>
            <person name="Roberts A."/>
            <person name="Saif S."/>
            <person name="Shea T."/>
            <person name="Sisk P."/>
            <person name="Sykes S."/>
            <person name="Wortman J."/>
            <person name="Nusbaum C."/>
            <person name="Birren B."/>
        </authorList>
    </citation>
    <scope>NUCLEOTIDE SEQUENCE [LARGE SCALE GENOMIC DNA]</scope>
    <source>
        <strain evidence="3">race PST-78</strain>
    </source>
</reference>
<keyword evidence="3" id="KW-1185">Reference proteome</keyword>
<feature type="compositionally biased region" description="Low complexity" evidence="1">
    <location>
        <begin position="188"/>
        <end position="198"/>
    </location>
</feature>
<reference evidence="2" key="1">
    <citation type="submission" date="2014-03" db="EMBL/GenBank/DDBJ databases">
        <title>Cloning and expression analysis of gamma-glutamylcysteines synthetase in perennial ryegrass.</title>
        <authorList>
            <person name="Wei S."/>
            <person name="Sun Z."/>
        </authorList>
    </citation>
    <scope>NUCLEOTIDE SEQUENCE</scope>
    <source>
        <strain evidence="2">Race PST-78</strain>
    </source>
</reference>
<sequence length="294" mass="32715">MNNRLPPPSYAEASSNQTTSHRFPTGLFVLRNRSNLKLLDVAGADTRVGTPIIAYDPKPPILINGDDLIHKENNQLFFIDWHGCLCSASTGLYVDTTREFRLSLNKPRPISGIPSHESHPPAQFEYDPTTRTISVLFMWDHPLTDSANSDYLLEIQPQKQPISSKPGPFDPIDKLSSWFLSSGTTTGEDPSSSSTTTNPEEDDEDLDDSTDPVRQVRVVAVPKGWRHKFPSSGTREARKWAKRQWDIASIVVHPSNDQQRSQLVEPTTTTTLGVFDGLGEAIEDIGNSIFNAFK</sequence>
<evidence type="ECO:0000313" key="2">
    <source>
        <dbReference type="EMBL" id="KNE90555.1"/>
    </source>
</evidence>
<gene>
    <name evidence="2" type="ORF">PSTG_16016</name>
</gene>
<feature type="compositionally biased region" description="Acidic residues" evidence="1">
    <location>
        <begin position="199"/>
        <end position="210"/>
    </location>
</feature>
<accession>A0A0L0UU54</accession>
<proteinExistence type="predicted"/>
<protein>
    <submittedName>
        <fullName evidence="2">Uncharacterized protein</fullName>
    </submittedName>
</protein>
<dbReference type="EMBL" id="AJIL01000251">
    <property type="protein sequence ID" value="KNE90556.1"/>
    <property type="molecule type" value="Genomic_DNA"/>
</dbReference>
<feature type="region of interest" description="Disordered" evidence="1">
    <location>
        <begin position="180"/>
        <end position="212"/>
    </location>
</feature>
<dbReference type="Gene3D" id="2.80.10.50">
    <property type="match status" value="1"/>
</dbReference>